<dbReference type="AlphaFoldDB" id="A0A6A6TDJ2"/>
<accession>A0A6A6TDJ2</accession>
<gene>
    <name evidence="8" type="ORF">K491DRAFT_691004</name>
</gene>
<dbReference type="Pfam" id="PF00881">
    <property type="entry name" value="Nitroreductase"/>
    <property type="match status" value="1"/>
</dbReference>
<dbReference type="Proteomes" id="UP000799324">
    <property type="component" value="Unassembled WGS sequence"/>
</dbReference>
<feature type="domain" description="Nitroreductase" evidence="7">
    <location>
        <begin position="17"/>
        <end position="184"/>
    </location>
</feature>
<evidence type="ECO:0000313" key="9">
    <source>
        <dbReference type="Proteomes" id="UP000799324"/>
    </source>
</evidence>
<name>A0A6A6TDJ2_9PLEO</name>
<sequence length="210" mass="23304">MASSSASPSTSFLTAVQSRRSIYTIKKSSPIPDARIVEIVQHALKYAPSPFNVRSCRCIVLFGADHEKLWNEAYKITEATMPPAAMEHQGPRIKQFGKGYGTVLFFDDSTAYQALSPRFQALSKTYTEWEEHSSGMHQFIVWTALTQEGLGASLQHYQPSVTGFVRQTWNVPETWSLKAQLVFGELTEGPGAEKPKTGLEEALRVFGGDV</sequence>
<evidence type="ECO:0000256" key="1">
    <source>
        <dbReference type="ARBA" id="ARBA00004123"/>
    </source>
</evidence>
<evidence type="ECO:0000313" key="8">
    <source>
        <dbReference type="EMBL" id="KAF2657546.1"/>
    </source>
</evidence>
<dbReference type="EMBL" id="MU004324">
    <property type="protein sequence ID" value="KAF2657546.1"/>
    <property type="molecule type" value="Genomic_DNA"/>
</dbReference>
<dbReference type="OrthoDB" id="2138173at2759"/>
<dbReference type="FunFam" id="3.40.109.10:FF:000001">
    <property type="entry name" value="Nitroreductase family"/>
    <property type="match status" value="1"/>
</dbReference>
<dbReference type="GO" id="GO:0005634">
    <property type="term" value="C:nucleus"/>
    <property type="evidence" value="ECO:0007669"/>
    <property type="project" value="UniProtKB-SubCell"/>
</dbReference>
<dbReference type="Gene3D" id="3.40.109.10">
    <property type="entry name" value="NADH Oxidase"/>
    <property type="match status" value="1"/>
</dbReference>
<evidence type="ECO:0000256" key="5">
    <source>
        <dbReference type="ARBA" id="ARBA00023002"/>
    </source>
</evidence>
<protein>
    <submittedName>
        <fullName evidence="8">Nitroreductase</fullName>
    </submittedName>
</protein>
<dbReference type="InterPro" id="IPR029479">
    <property type="entry name" value="Nitroreductase"/>
</dbReference>
<evidence type="ECO:0000259" key="7">
    <source>
        <dbReference type="Pfam" id="PF00881"/>
    </source>
</evidence>
<comment type="subcellular location">
    <subcellularLocation>
        <location evidence="2">Cytoplasm</location>
    </subcellularLocation>
    <subcellularLocation>
        <location evidence="1">Nucleus</location>
    </subcellularLocation>
</comment>
<dbReference type="PANTHER" id="PTHR43035:SF1">
    <property type="entry name" value="FATTY ACID REPRESSION MUTANT PROTEIN 2-RELATED"/>
    <property type="match status" value="1"/>
</dbReference>
<dbReference type="GO" id="GO:0034599">
    <property type="term" value="P:cellular response to oxidative stress"/>
    <property type="evidence" value="ECO:0007669"/>
    <property type="project" value="InterPro"/>
</dbReference>
<keyword evidence="5" id="KW-0560">Oxidoreductase</keyword>
<evidence type="ECO:0000256" key="3">
    <source>
        <dbReference type="ARBA" id="ARBA00007118"/>
    </source>
</evidence>
<dbReference type="GO" id="GO:0016491">
    <property type="term" value="F:oxidoreductase activity"/>
    <property type="evidence" value="ECO:0007669"/>
    <property type="project" value="UniProtKB-KW"/>
</dbReference>
<evidence type="ECO:0000256" key="2">
    <source>
        <dbReference type="ARBA" id="ARBA00004496"/>
    </source>
</evidence>
<keyword evidence="6" id="KW-0539">Nucleus</keyword>
<evidence type="ECO:0000256" key="6">
    <source>
        <dbReference type="ARBA" id="ARBA00023242"/>
    </source>
</evidence>
<keyword evidence="9" id="KW-1185">Reference proteome</keyword>
<dbReference type="InterPro" id="IPR033877">
    <property type="entry name" value="Frm2/Hbn1"/>
</dbReference>
<dbReference type="InterPro" id="IPR000415">
    <property type="entry name" value="Nitroreductase-like"/>
</dbReference>
<organism evidence="8 9">
    <name type="scientific">Lophiostoma macrostomum CBS 122681</name>
    <dbReference type="NCBI Taxonomy" id="1314788"/>
    <lineage>
        <taxon>Eukaryota</taxon>
        <taxon>Fungi</taxon>
        <taxon>Dikarya</taxon>
        <taxon>Ascomycota</taxon>
        <taxon>Pezizomycotina</taxon>
        <taxon>Dothideomycetes</taxon>
        <taxon>Pleosporomycetidae</taxon>
        <taxon>Pleosporales</taxon>
        <taxon>Lophiostomataceae</taxon>
        <taxon>Lophiostoma</taxon>
    </lineage>
</organism>
<reference evidence="8" key="1">
    <citation type="journal article" date="2020" name="Stud. Mycol.">
        <title>101 Dothideomycetes genomes: a test case for predicting lifestyles and emergence of pathogens.</title>
        <authorList>
            <person name="Haridas S."/>
            <person name="Albert R."/>
            <person name="Binder M."/>
            <person name="Bloem J."/>
            <person name="Labutti K."/>
            <person name="Salamov A."/>
            <person name="Andreopoulos B."/>
            <person name="Baker S."/>
            <person name="Barry K."/>
            <person name="Bills G."/>
            <person name="Bluhm B."/>
            <person name="Cannon C."/>
            <person name="Castanera R."/>
            <person name="Culley D."/>
            <person name="Daum C."/>
            <person name="Ezra D."/>
            <person name="Gonzalez J."/>
            <person name="Henrissat B."/>
            <person name="Kuo A."/>
            <person name="Liang C."/>
            <person name="Lipzen A."/>
            <person name="Lutzoni F."/>
            <person name="Magnuson J."/>
            <person name="Mondo S."/>
            <person name="Nolan M."/>
            <person name="Ohm R."/>
            <person name="Pangilinan J."/>
            <person name="Park H.-J."/>
            <person name="Ramirez L."/>
            <person name="Alfaro M."/>
            <person name="Sun H."/>
            <person name="Tritt A."/>
            <person name="Yoshinaga Y."/>
            <person name="Zwiers L.-H."/>
            <person name="Turgeon B."/>
            <person name="Goodwin S."/>
            <person name="Spatafora J."/>
            <person name="Crous P."/>
            <person name="Grigoriev I."/>
        </authorList>
    </citation>
    <scope>NUCLEOTIDE SEQUENCE</scope>
    <source>
        <strain evidence="8">CBS 122681</strain>
    </source>
</reference>
<dbReference type="GO" id="GO:0005737">
    <property type="term" value="C:cytoplasm"/>
    <property type="evidence" value="ECO:0007669"/>
    <property type="project" value="UniProtKB-SubCell"/>
</dbReference>
<dbReference type="PANTHER" id="PTHR43035">
    <property type="entry name" value="FATTY ACID REPRESSION MUTANT PROTEIN 2-RELATED"/>
    <property type="match status" value="1"/>
</dbReference>
<comment type="similarity">
    <text evidence="3">Belongs to the nitroreductase family.</text>
</comment>
<keyword evidence="4" id="KW-0963">Cytoplasm</keyword>
<evidence type="ECO:0000256" key="4">
    <source>
        <dbReference type="ARBA" id="ARBA00022490"/>
    </source>
</evidence>
<proteinExistence type="inferred from homology"/>
<dbReference type="SUPFAM" id="SSF55469">
    <property type="entry name" value="FMN-dependent nitroreductase-like"/>
    <property type="match status" value="1"/>
</dbReference>